<protein>
    <submittedName>
        <fullName evidence="2">Uncharacterized protein</fullName>
    </submittedName>
</protein>
<feature type="region of interest" description="Disordered" evidence="1">
    <location>
        <begin position="196"/>
        <end position="215"/>
    </location>
</feature>
<organism evidence="2 3">
    <name type="scientific">Sphaeroforma arctica JP610</name>
    <dbReference type="NCBI Taxonomy" id="667725"/>
    <lineage>
        <taxon>Eukaryota</taxon>
        <taxon>Ichthyosporea</taxon>
        <taxon>Ichthyophonida</taxon>
        <taxon>Sphaeroforma</taxon>
    </lineage>
</organism>
<accession>A0A0L0FIX0</accession>
<proteinExistence type="predicted"/>
<dbReference type="EMBL" id="KQ243000">
    <property type="protein sequence ID" value="KNC76695.1"/>
    <property type="molecule type" value="Genomic_DNA"/>
</dbReference>
<evidence type="ECO:0000313" key="3">
    <source>
        <dbReference type="Proteomes" id="UP000054560"/>
    </source>
</evidence>
<feature type="compositionally biased region" description="Basic and acidic residues" evidence="1">
    <location>
        <begin position="199"/>
        <end position="215"/>
    </location>
</feature>
<evidence type="ECO:0000256" key="1">
    <source>
        <dbReference type="SAM" id="MobiDB-lite"/>
    </source>
</evidence>
<dbReference type="AlphaFoldDB" id="A0A0L0FIX0"/>
<evidence type="ECO:0000313" key="2">
    <source>
        <dbReference type="EMBL" id="KNC76695.1"/>
    </source>
</evidence>
<gene>
    <name evidence="2" type="ORF">SARC_10817</name>
</gene>
<dbReference type="GeneID" id="25911321"/>
<keyword evidence="3" id="KW-1185">Reference proteome</keyword>
<dbReference type="Proteomes" id="UP000054560">
    <property type="component" value="Unassembled WGS sequence"/>
</dbReference>
<name>A0A0L0FIX0_9EUKA</name>
<reference evidence="2 3" key="1">
    <citation type="submission" date="2011-02" db="EMBL/GenBank/DDBJ databases">
        <title>The Genome Sequence of Sphaeroforma arctica JP610.</title>
        <authorList>
            <consortium name="The Broad Institute Genome Sequencing Platform"/>
            <person name="Russ C."/>
            <person name="Cuomo C."/>
            <person name="Young S.K."/>
            <person name="Zeng Q."/>
            <person name="Gargeya S."/>
            <person name="Alvarado L."/>
            <person name="Berlin A."/>
            <person name="Chapman S.B."/>
            <person name="Chen Z."/>
            <person name="Freedman E."/>
            <person name="Gellesch M."/>
            <person name="Goldberg J."/>
            <person name="Griggs A."/>
            <person name="Gujja S."/>
            <person name="Heilman E."/>
            <person name="Heiman D."/>
            <person name="Howarth C."/>
            <person name="Mehta T."/>
            <person name="Neiman D."/>
            <person name="Pearson M."/>
            <person name="Roberts A."/>
            <person name="Saif S."/>
            <person name="Shea T."/>
            <person name="Shenoy N."/>
            <person name="Sisk P."/>
            <person name="Stolte C."/>
            <person name="Sykes S."/>
            <person name="White J."/>
            <person name="Yandava C."/>
            <person name="Burger G."/>
            <person name="Gray M.W."/>
            <person name="Holland P.W.H."/>
            <person name="King N."/>
            <person name="Lang F.B.F."/>
            <person name="Roger A.J."/>
            <person name="Ruiz-Trillo I."/>
            <person name="Haas B."/>
            <person name="Nusbaum C."/>
            <person name="Birren B."/>
        </authorList>
    </citation>
    <scope>NUCLEOTIDE SEQUENCE [LARGE SCALE GENOMIC DNA]</scope>
    <source>
        <strain evidence="2 3">JP610</strain>
    </source>
</reference>
<dbReference type="RefSeq" id="XP_014150597.1">
    <property type="nucleotide sequence ID" value="XM_014295122.1"/>
</dbReference>
<sequence>MGMNVLALARSADTEKTFEECYKESIDTYGTLQLDGYSLPPRWTELMVVYEGTTENVTLDAATEFDRQTHAAACADECHLLTIGNLYELKNEERDGKTAPGEENFKQLYFKDDHPCTDGQEITYKALVYEKFVYQQMGCMELINEGDESDFEDIADLNAHRDQICTEGTECSFMSGILGYQINGWHDMIRTCESQETVDNAKRQKEERDQREARADSDIASGVYNGLTAGVYTVPNYKTLRSKLGDTGFEYNNPVLSERMKVVVRMDLPWLTHTHGRVQMLVMQKCNAWALRLCGRMTTRMPICATWC</sequence>